<sequence>MQIPRLGKVEAPSSDTPQSRARKFSWNSLNVAHNSGPCQNVDCAAIGPAILWPPQLRPSRAQESASAKMKTNKGQTLRPDQQRFTPYLRLAPGDDSHTPNLPYPIDYPDRGATPSLSGALDAVVAHLNSTSAGESTEMVNFWNQAAL</sequence>
<reference evidence="1" key="1">
    <citation type="submission" date="2023-04" db="EMBL/GenBank/DDBJ databases">
        <title>A chromosome-level genome assembly of the parasitoid wasp Eretmocerus hayati.</title>
        <authorList>
            <person name="Zhong Y."/>
            <person name="Liu S."/>
            <person name="Liu Y."/>
        </authorList>
    </citation>
    <scope>NUCLEOTIDE SEQUENCE</scope>
    <source>
        <strain evidence="1">ZJU_SS_LIU_2023</strain>
    </source>
</reference>
<comment type="caution">
    <text evidence="1">The sequence shown here is derived from an EMBL/GenBank/DDBJ whole genome shotgun (WGS) entry which is preliminary data.</text>
</comment>
<evidence type="ECO:0000313" key="2">
    <source>
        <dbReference type="Proteomes" id="UP001239111"/>
    </source>
</evidence>
<dbReference type="Proteomes" id="UP001239111">
    <property type="component" value="Chromosome 2"/>
</dbReference>
<keyword evidence="2" id="KW-1185">Reference proteome</keyword>
<gene>
    <name evidence="1" type="ORF">QAD02_010415</name>
</gene>
<evidence type="ECO:0000313" key="1">
    <source>
        <dbReference type="EMBL" id="KAJ8674629.1"/>
    </source>
</evidence>
<proteinExistence type="predicted"/>
<protein>
    <submittedName>
        <fullName evidence="1">Uncharacterized protein</fullName>
    </submittedName>
</protein>
<name>A0ACC2NWF5_9HYME</name>
<dbReference type="EMBL" id="CM056742">
    <property type="protein sequence ID" value="KAJ8674629.1"/>
    <property type="molecule type" value="Genomic_DNA"/>
</dbReference>
<organism evidence="1 2">
    <name type="scientific">Eretmocerus hayati</name>
    <dbReference type="NCBI Taxonomy" id="131215"/>
    <lineage>
        <taxon>Eukaryota</taxon>
        <taxon>Metazoa</taxon>
        <taxon>Ecdysozoa</taxon>
        <taxon>Arthropoda</taxon>
        <taxon>Hexapoda</taxon>
        <taxon>Insecta</taxon>
        <taxon>Pterygota</taxon>
        <taxon>Neoptera</taxon>
        <taxon>Endopterygota</taxon>
        <taxon>Hymenoptera</taxon>
        <taxon>Apocrita</taxon>
        <taxon>Proctotrupomorpha</taxon>
        <taxon>Chalcidoidea</taxon>
        <taxon>Aphelinidae</taxon>
        <taxon>Aphelininae</taxon>
        <taxon>Eretmocerus</taxon>
    </lineage>
</organism>
<accession>A0ACC2NWF5</accession>